<feature type="transmembrane region" description="Helical" evidence="1">
    <location>
        <begin position="194"/>
        <end position="213"/>
    </location>
</feature>
<dbReference type="Proteomes" id="UP000095767">
    <property type="component" value="Unassembled WGS sequence"/>
</dbReference>
<feature type="transmembrane region" description="Helical" evidence="1">
    <location>
        <begin position="159"/>
        <end position="182"/>
    </location>
</feature>
<accession>A0A1E5VSH8</accession>
<evidence type="ECO:0000313" key="2">
    <source>
        <dbReference type="EMBL" id="OEL28067.1"/>
    </source>
</evidence>
<feature type="transmembrane region" description="Helical" evidence="1">
    <location>
        <begin position="85"/>
        <end position="107"/>
    </location>
</feature>
<keyword evidence="1" id="KW-1133">Transmembrane helix</keyword>
<keyword evidence="1" id="KW-0812">Transmembrane</keyword>
<keyword evidence="1" id="KW-0472">Membrane</keyword>
<comment type="caution">
    <text evidence="2">The sequence shown here is derived from an EMBL/GenBank/DDBJ whole genome shotgun (WGS) entry which is preliminary data.</text>
</comment>
<name>A0A1E5VSH8_9POAL</name>
<reference evidence="2 3" key="1">
    <citation type="submission" date="2016-09" db="EMBL/GenBank/DDBJ databases">
        <title>The draft genome of Dichanthelium oligosanthes: A C3 panicoid grass species.</title>
        <authorList>
            <person name="Studer A.J."/>
            <person name="Schnable J.C."/>
            <person name="Brutnell T.P."/>
        </authorList>
    </citation>
    <scope>NUCLEOTIDE SEQUENCE [LARGE SCALE GENOMIC DNA]</scope>
    <source>
        <strain evidence="3">cv. Kellogg 1175</strain>
        <tissue evidence="2">Leaf</tissue>
    </source>
</reference>
<feature type="transmembrane region" description="Helical" evidence="1">
    <location>
        <begin position="113"/>
        <end position="138"/>
    </location>
</feature>
<keyword evidence="3" id="KW-1185">Reference proteome</keyword>
<feature type="transmembrane region" description="Helical" evidence="1">
    <location>
        <begin position="37"/>
        <end position="64"/>
    </location>
</feature>
<organism evidence="2 3">
    <name type="scientific">Dichanthelium oligosanthes</name>
    <dbReference type="NCBI Taxonomy" id="888268"/>
    <lineage>
        <taxon>Eukaryota</taxon>
        <taxon>Viridiplantae</taxon>
        <taxon>Streptophyta</taxon>
        <taxon>Embryophyta</taxon>
        <taxon>Tracheophyta</taxon>
        <taxon>Spermatophyta</taxon>
        <taxon>Magnoliopsida</taxon>
        <taxon>Liliopsida</taxon>
        <taxon>Poales</taxon>
        <taxon>Poaceae</taxon>
        <taxon>PACMAD clade</taxon>
        <taxon>Panicoideae</taxon>
        <taxon>Panicodae</taxon>
        <taxon>Paniceae</taxon>
        <taxon>Dichantheliinae</taxon>
        <taxon>Dichanthelium</taxon>
    </lineage>
</organism>
<sequence>MAMAGAVPRIVVLALGAGALGGPDALRHLIALAGHSPVVDIVICVFVFAVVTAQLLGAVLLVRFVRKSPAAGAGARRGAPSADPFAQITLLLSLAAAFLVTACLVVFSGLGTVVVIANAAVGIAGAFLPYAMPLLRVFREPWNARAAAPAHRATTTRHTVRFIGLPLVAAVCALLVAIPFGARGGLDALRLSPGFTTMAVAVVVGSTLLVRFYRRARNAAAVGSGDVARASATAPRTPDASTR</sequence>
<dbReference type="EMBL" id="LWDX02030907">
    <property type="protein sequence ID" value="OEL28067.1"/>
    <property type="molecule type" value="Genomic_DNA"/>
</dbReference>
<evidence type="ECO:0000313" key="3">
    <source>
        <dbReference type="Proteomes" id="UP000095767"/>
    </source>
</evidence>
<proteinExistence type="predicted"/>
<protein>
    <submittedName>
        <fullName evidence="2">Uncharacterized protein</fullName>
    </submittedName>
</protein>
<gene>
    <name evidence="2" type="ORF">BAE44_0010911</name>
</gene>
<evidence type="ECO:0000256" key="1">
    <source>
        <dbReference type="SAM" id="Phobius"/>
    </source>
</evidence>
<dbReference type="AlphaFoldDB" id="A0A1E5VSH8"/>
<dbReference type="OrthoDB" id="696790at2759"/>